<feature type="non-terminal residue" evidence="1">
    <location>
        <position position="1"/>
    </location>
</feature>
<name>A0AAV5USL4_9BILA</name>
<feature type="non-terminal residue" evidence="1">
    <location>
        <position position="77"/>
    </location>
</feature>
<evidence type="ECO:0000313" key="2">
    <source>
        <dbReference type="Proteomes" id="UP001432322"/>
    </source>
</evidence>
<protein>
    <recommendedName>
        <fullName evidence="3">Ubiquitin-like domain-containing protein</fullName>
    </recommendedName>
</protein>
<organism evidence="1 2">
    <name type="scientific">Pristionchus fissidentatus</name>
    <dbReference type="NCBI Taxonomy" id="1538716"/>
    <lineage>
        <taxon>Eukaryota</taxon>
        <taxon>Metazoa</taxon>
        <taxon>Ecdysozoa</taxon>
        <taxon>Nematoda</taxon>
        <taxon>Chromadorea</taxon>
        <taxon>Rhabditida</taxon>
        <taxon>Rhabditina</taxon>
        <taxon>Diplogasteromorpha</taxon>
        <taxon>Diplogasteroidea</taxon>
        <taxon>Neodiplogasteridae</taxon>
        <taxon>Pristionchus</taxon>
    </lineage>
</organism>
<dbReference type="Proteomes" id="UP001432322">
    <property type="component" value="Unassembled WGS sequence"/>
</dbReference>
<accession>A0AAV5USL4</accession>
<dbReference type="SUPFAM" id="SSF54236">
    <property type="entry name" value="Ubiquitin-like"/>
    <property type="match status" value="1"/>
</dbReference>
<proteinExistence type="predicted"/>
<keyword evidence="2" id="KW-1185">Reference proteome</keyword>
<dbReference type="EMBL" id="BTSY01000001">
    <property type="protein sequence ID" value="GMT10132.1"/>
    <property type="molecule type" value="Genomic_DNA"/>
</dbReference>
<dbReference type="AlphaFoldDB" id="A0AAV5USL4"/>
<gene>
    <name evidence="1" type="ORF">PFISCL1PPCAC_1429</name>
</gene>
<comment type="caution">
    <text evidence="1">The sequence shown here is derived from an EMBL/GenBank/DDBJ whole genome shotgun (WGS) entry which is preliminary data.</text>
</comment>
<dbReference type="InterPro" id="IPR029071">
    <property type="entry name" value="Ubiquitin-like_domsf"/>
</dbReference>
<evidence type="ECO:0000313" key="1">
    <source>
        <dbReference type="EMBL" id="GMT10132.1"/>
    </source>
</evidence>
<reference evidence="1" key="1">
    <citation type="submission" date="2023-10" db="EMBL/GenBank/DDBJ databases">
        <title>Genome assembly of Pristionchus species.</title>
        <authorList>
            <person name="Yoshida K."/>
            <person name="Sommer R.J."/>
        </authorList>
    </citation>
    <scope>NUCLEOTIDE SEQUENCE</scope>
    <source>
        <strain evidence="1">RS5133</strain>
    </source>
</reference>
<evidence type="ECO:0008006" key="3">
    <source>
        <dbReference type="Google" id="ProtNLM"/>
    </source>
</evidence>
<sequence length="77" mass="9020">TTMIIYIKNERGVAYPLFCNEQDKIEEIWKEIRVCTSINDRSIVGKRLVSQEGRELSAKDRLEDVGISHFHVIRLMK</sequence>